<proteinExistence type="predicted"/>
<evidence type="ECO:0000313" key="1">
    <source>
        <dbReference type="EnsemblPlants" id="TuG1812G0600002091.01.T01.cds462408"/>
    </source>
</evidence>
<name>A0A8R7URP1_TRIUA</name>
<dbReference type="Proteomes" id="UP000015106">
    <property type="component" value="Chromosome 6"/>
</dbReference>
<reference evidence="1" key="2">
    <citation type="submission" date="2018-03" db="EMBL/GenBank/DDBJ databases">
        <title>The Triticum urartu genome reveals the dynamic nature of wheat genome evolution.</title>
        <authorList>
            <person name="Ling H."/>
            <person name="Ma B."/>
            <person name="Shi X."/>
            <person name="Liu H."/>
            <person name="Dong L."/>
            <person name="Sun H."/>
            <person name="Cao Y."/>
            <person name="Gao Q."/>
            <person name="Zheng S."/>
            <person name="Li Y."/>
            <person name="Yu Y."/>
            <person name="Du H."/>
            <person name="Qi M."/>
            <person name="Li Y."/>
            <person name="Yu H."/>
            <person name="Cui Y."/>
            <person name="Wang N."/>
            <person name="Chen C."/>
            <person name="Wu H."/>
            <person name="Zhao Y."/>
            <person name="Zhang J."/>
            <person name="Li Y."/>
            <person name="Zhou W."/>
            <person name="Zhang B."/>
            <person name="Hu W."/>
            <person name="Eijk M."/>
            <person name="Tang J."/>
            <person name="Witsenboer H."/>
            <person name="Zhao S."/>
            <person name="Li Z."/>
            <person name="Zhang A."/>
            <person name="Wang D."/>
            <person name="Liang C."/>
        </authorList>
    </citation>
    <scope>NUCLEOTIDE SEQUENCE [LARGE SCALE GENOMIC DNA]</scope>
    <source>
        <strain evidence="1">cv. G1812</strain>
    </source>
</reference>
<dbReference type="AlphaFoldDB" id="A0A8R7URP1"/>
<dbReference type="Gramene" id="TuG1812G0600002091.01.T01">
    <property type="protein sequence ID" value="TuG1812G0600002091.01.T01.cds462408"/>
    <property type="gene ID" value="TuG1812G0600002091.01"/>
</dbReference>
<reference evidence="2" key="1">
    <citation type="journal article" date="2013" name="Nature">
        <title>Draft genome of the wheat A-genome progenitor Triticum urartu.</title>
        <authorList>
            <person name="Ling H.Q."/>
            <person name="Zhao S."/>
            <person name="Liu D."/>
            <person name="Wang J."/>
            <person name="Sun H."/>
            <person name="Zhang C."/>
            <person name="Fan H."/>
            <person name="Li D."/>
            <person name="Dong L."/>
            <person name="Tao Y."/>
            <person name="Gao C."/>
            <person name="Wu H."/>
            <person name="Li Y."/>
            <person name="Cui Y."/>
            <person name="Guo X."/>
            <person name="Zheng S."/>
            <person name="Wang B."/>
            <person name="Yu K."/>
            <person name="Liang Q."/>
            <person name="Yang W."/>
            <person name="Lou X."/>
            <person name="Chen J."/>
            <person name="Feng M."/>
            <person name="Jian J."/>
            <person name="Zhang X."/>
            <person name="Luo G."/>
            <person name="Jiang Y."/>
            <person name="Liu J."/>
            <person name="Wang Z."/>
            <person name="Sha Y."/>
            <person name="Zhang B."/>
            <person name="Wu H."/>
            <person name="Tang D."/>
            <person name="Shen Q."/>
            <person name="Xue P."/>
            <person name="Zou S."/>
            <person name="Wang X."/>
            <person name="Liu X."/>
            <person name="Wang F."/>
            <person name="Yang Y."/>
            <person name="An X."/>
            <person name="Dong Z."/>
            <person name="Zhang K."/>
            <person name="Zhang X."/>
            <person name="Luo M.C."/>
            <person name="Dvorak J."/>
            <person name="Tong Y."/>
            <person name="Wang J."/>
            <person name="Yang H."/>
            <person name="Li Z."/>
            <person name="Wang D."/>
            <person name="Zhang A."/>
            <person name="Wang J."/>
        </authorList>
    </citation>
    <scope>NUCLEOTIDE SEQUENCE</scope>
    <source>
        <strain evidence="2">cv. G1812</strain>
    </source>
</reference>
<keyword evidence="2" id="KW-1185">Reference proteome</keyword>
<reference evidence="1" key="3">
    <citation type="submission" date="2022-06" db="UniProtKB">
        <authorList>
            <consortium name="EnsemblPlants"/>
        </authorList>
    </citation>
    <scope>IDENTIFICATION</scope>
</reference>
<evidence type="ECO:0000313" key="2">
    <source>
        <dbReference type="Proteomes" id="UP000015106"/>
    </source>
</evidence>
<protein>
    <submittedName>
        <fullName evidence="1">Uncharacterized protein</fullName>
    </submittedName>
</protein>
<accession>A0A8R7URP1</accession>
<organism evidence="1 2">
    <name type="scientific">Triticum urartu</name>
    <name type="common">Red wild einkorn</name>
    <name type="synonym">Crithodium urartu</name>
    <dbReference type="NCBI Taxonomy" id="4572"/>
    <lineage>
        <taxon>Eukaryota</taxon>
        <taxon>Viridiplantae</taxon>
        <taxon>Streptophyta</taxon>
        <taxon>Embryophyta</taxon>
        <taxon>Tracheophyta</taxon>
        <taxon>Spermatophyta</taxon>
        <taxon>Magnoliopsida</taxon>
        <taxon>Liliopsida</taxon>
        <taxon>Poales</taxon>
        <taxon>Poaceae</taxon>
        <taxon>BOP clade</taxon>
        <taxon>Pooideae</taxon>
        <taxon>Triticodae</taxon>
        <taxon>Triticeae</taxon>
        <taxon>Triticinae</taxon>
        <taxon>Triticum</taxon>
    </lineage>
</organism>
<dbReference type="EnsemblPlants" id="TuG1812G0600002091.01.T01">
    <property type="protein sequence ID" value="TuG1812G0600002091.01.T01.cds462408"/>
    <property type="gene ID" value="TuG1812G0600002091.01"/>
</dbReference>
<sequence length="65" mass="7579">MQRLEMKSTAHSNQMEQCMHVHRIHQPCHLHACIHSEPSMHAITCTRAMTKGVVQGPRPKYLNRY</sequence>